<gene>
    <name evidence="6" type="ORF">DV515_00018236</name>
    <name evidence="5" type="ORF">DV515_00018237</name>
</gene>
<evidence type="ECO:0000256" key="3">
    <source>
        <dbReference type="ARBA" id="ARBA00022729"/>
    </source>
</evidence>
<evidence type="ECO:0000313" key="7">
    <source>
        <dbReference type="Proteomes" id="UP000276834"/>
    </source>
</evidence>
<proteinExistence type="predicted"/>
<dbReference type="EMBL" id="QUSF01002744">
    <property type="protein sequence ID" value="RLV63473.1"/>
    <property type="molecule type" value="Genomic_DNA"/>
</dbReference>
<dbReference type="GO" id="GO:0005576">
    <property type="term" value="C:extracellular region"/>
    <property type="evidence" value="ECO:0007669"/>
    <property type="project" value="UniProtKB-SubCell"/>
</dbReference>
<reference evidence="5 7" key="1">
    <citation type="journal article" date="2018" name="Proc. R. Soc. B">
        <title>A non-coding region near Follistatin controls head colour polymorphism in the Gouldian finch.</title>
        <authorList>
            <person name="Toomey M.B."/>
            <person name="Marques C.I."/>
            <person name="Andrade P."/>
            <person name="Araujo P.M."/>
            <person name="Sabatino S."/>
            <person name="Gazda M.A."/>
            <person name="Afonso S."/>
            <person name="Lopes R.J."/>
            <person name="Corbo J.C."/>
            <person name="Carneiro M."/>
        </authorList>
    </citation>
    <scope>NUCLEOTIDE SEQUENCE [LARGE SCALE GENOMIC DNA]</scope>
    <source>
        <strain evidence="5">Red01</strain>
        <tissue evidence="5">Muscle</tissue>
    </source>
</reference>
<accession>A0A3L8Q8X6</accession>
<keyword evidence="3 4" id="KW-0732">Signal</keyword>
<comment type="subcellular location">
    <subcellularLocation>
        <location evidence="1">Secreted</location>
    </subcellularLocation>
</comment>
<dbReference type="EMBL" id="QUSF01002745">
    <property type="protein sequence ID" value="RLV63472.1"/>
    <property type="molecule type" value="Genomic_DNA"/>
</dbReference>
<organism evidence="5 7">
    <name type="scientific">Chloebia gouldiae</name>
    <name type="common">Gouldian finch</name>
    <name type="synonym">Erythrura gouldiae</name>
    <dbReference type="NCBI Taxonomy" id="44316"/>
    <lineage>
        <taxon>Eukaryota</taxon>
        <taxon>Metazoa</taxon>
        <taxon>Chordata</taxon>
        <taxon>Craniata</taxon>
        <taxon>Vertebrata</taxon>
        <taxon>Euteleostomi</taxon>
        <taxon>Archelosauria</taxon>
        <taxon>Archosauria</taxon>
        <taxon>Dinosauria</taxon>
        <taxon>Saurischia</taxon>
        <taxon>Theropoda</taxon>
        <taxon>Coelurosauria</taxon>
        <taxon>Aves</taxon>
        <taxon>Neognathae</taxon>
        <taxon>Neoaves</taxon>
        <taxon>Telluraves</taxon>
        <taxon>Australaves</taxon>
        <taxon>Passeriformes</taxon>
        <taxon>Passeroidea</taxon>
        <taxon>Passeridae</taxon>
        <taxon>Chloebia</taxon>
    </lineage>
</organism>
<feature type="chain" id="PRO_5036339503" evidence="4">
    <location>
        <begin position="20"/>
        <end position="71"/>
    </location>
</feature>
<protein>
    <submittedName>
        <fullName evidence="5">Uncharacterized protein</fullName>
    </submittedName>
</protein>
<comment type="caution">
    <text evidence="5">The sequence shown here is derived from an EMBL/GenBank/DDBJ whole genome shotgun (WGS) entry which is preliminary data.</text>
</comment>
<dbReference type="Pfam" id="PF01382">
    <property type="entry name" value="Avidin"/>
    <property type="match status" value="1"/>
</dbReference>
<dbReference type="Gene3D" id="2.40.128.30">
    <property type="entry name" value="Avidin-like"/>
    <property type="match status" value="1"/>
</dbReference>
<keyword evidence="2" id="KW-0964">Secreted</keyword>
<dbReference type="OrthoDB" id="2821340at2759"/>
<evidence type="ECO:0000256" key="2">
    <source>
        <dbReference type="ARBA" id="ARBA00022525"/>
    </source>
</evidence>
<dbReference type="SUPFAM" id="SSF50876">
    <property type="entry name" value="Avidin/streptavidin"/>
    <property type="match status" value="1"/>
</dbReference>
<dbReference type="AlphaFoldDB" id="A0A3L8Q8X6"/>
<sequence length="71" mass="7911">MVKATPFLLVLLLALRAHSLSVKKKKNDLGSNMTIYEVKENGDFTGKNFTAVSDSPLKIKESPLRESQQHP</sequence>
<dbReference type="InterPro" id="IPR036896">
    <property type="entry name" value="Avidin-like_sf"/>
</dbReference>
<keyword evidence="7" id="KW-1185">Reference proteome</keyword>
<feature type="signal peptide" evidence="4">
    <location>
        <begin position="1"/>
        <end position="19"/>
    </location>
</feature>
<dbReference type="GO" id="GO:0009374">
    <property type="term" value="F:biotin binding"/>
    <property type="evidence" value="ECO:0007669"/>
    <property type="project" value="InterPro"/>
</dbReference>
<evidence type="ECO:0000256" key="4">
    <source>
        <dbReference type="SAM" id="SignalP"/>
    </source>
</evidence>
<evidence type="ECO:0000313" key="5">
    <source>
        <dbReference type="EMBL" id="RLV63472.1"/>
    </source>
</evidence>
<reference evidence="5" key="2">
    <citation type="submission" date="2018-08" db="EMBL/GenBank/DDBJ databases">
        <authorList>
            <person name="Sabatino S.J."/>
        </authorList>
    </citation>
    <scope>NUCLEOTIDE SEQUENCE</scope>
    <source>
        <strain evidence="5">Red01</strain>
        <tissue evidence="5">Muscle</tissue>
    </source>
</reference>
<dbReference type="Proteomes" id="UP000276834">
    <property type="component" value="Unassembled WGS sequence"/>
</dbReference>
<name>A0A3L8Q8X6_CHLGU</name>
<feature type="non-terminal residue" evidence="5">
    <location>
        <position position="71"/>
    </location>
</feature>
<evidence type="ECO:0000256" key="1">
    <source>
        <dbReference type="ARBA" id="ARBA00004613"/>
    </source>
</evidence>
<evidence type="ECO:0000313" key="6">
    <source>
        <dbReference type="EMBL" id="RLV63473.1"/>
    </source>
</evidence>
<dbReference type="InterPro" id="IPR005468">
    <property type="entry name" value="Avidin/str"/>
</dbReference>